<comment type="caution">
    <text evidence="2">The sequence shown here is derived from an EMBL/GenBank/DDBJ whole genome shotgun (WGS) entry which is preliminary data.</text>
</comment>
<dbReference type="Proteomes" id="UP001139461">
    <property type="component" value="Unassembled WGS sequence"/>
</dbReference>
<dbReference type="AlphaFoldDB" id="A0A9X1QTR3"/>
<accession>A0A9X1QTR3</accession>
<dbReference type="EMBL" id="JAIRBA010000017">
    <property type="protein sequence ID" value="MCG2419306.1"/>
    <property type="molecule type" value="Genomic_DNA"/>
</dbReference>
<organism evidence="2 3">
    <name type="scientific">Aequorivita vitellina</name>
    <dbReference type="NCBI Taxonomy" id="2874475"/>
    <lineage>
        <taxon>Bacteria</taxon>
        <taxon>Pseudomonadati</taxon>
        <taxon>Bacteroidota</taxon>
        <taxon>Flavobacteriia</taxon>
        <taxon>Flavobacteriales</taxon>
        <taxon>Flavobacteriaceae</taxon>
        <taxon>Aequorivita</taxon>
    </lineage>
</organism>
<gene>
    <name evidence="2" type="ORF">K8089_09750</name>
</gene>
<evidence type="ECO:0000313" key="3">
    <source>
        <dbReference type="Proteomes" id="UP001139461"/>
    </source>
</evidence>
<sequence>MKTIHISGANGKCNEISGLENCGTTNGTVLLKDVNFEDQTELWTGYGTPLEKEGTVTIEEKDENNKTVKTWKLKNSRALQFQTSSNTGNGGPSFKSIELSHEGFTVEGN</sequence>
<evidence type="ECO:0000313" key="2">
    <source>
        <dbReference type="EMBL" id="MCG2419306.1"/>
    </source>
</evidence>
<evidence type="ECO:0000256" key="1">
    <source>
        <dbReference type="SAM" id="MobiDB-lite"/>
    </source>
</evidence>
<name>A0A9X1QTR3_9FLAO</name>
<dbReference type="RefSeq" id="WP_237603091.1">
    <property type="nucleotide sequence ID" value="NZ_JAIRBA010000017.1"/>
</dbReference>
<feature type="region of interest" description="Disordered" evidence="1">
    <location>
        <begin position="82"/>
        <end position="109"/>
    </location>
</feature>
<reference evidence="2" key="1">
    <citation type="submission" date="2021-09" db="EMBL/GenBank/DDBJ databases">
        <title>Genome of Aequorivita sp. strain F47161.</title>
        <authorList>
            <person name="Wang Y."/>
        </authorList>
    </citation>
    <scope>NUCLEOTIDE SEQUENCE</scope>
    <source>
        <strain evidence="2">F47161</strain>
    </source>
</reference>
<proteinExistence type="predicted"/>
<protein>
    <submittedName>
        <fullName evidence="2">Uncharacterized protein</fullName>
    </submittedName>
</protein>
<keyword evidence="3" id="KW-1185">Reference proteome</keyword>